<comment type="subcellular location">
    <subcellularLocation>
        <location evidence="1">Cell membrane</location>
        <topology evidence="1">Multi-pass membrane protein</topology>
    </subcellularLocation>
</comment>
<evidence type="ECO:0000256" key="5">
    <source>
        <dbReference type="ARBA" id="ARBA00022989"/>
    </source>
</evidence>
<evidence type="ECO:0000256" key="3">
    <source>
        <dbReference type="ARBA" id="ARBA00022475"/>
    </source>
</evidence>
<feature type="transmembrane region" description="Helical" evidence="7">
    <location>
        <begin position="41"/>
        <end position="61"/>
    </location>
</feature>
<keyword evidence="10" id="KW-1185">Reference proteome</keyword>
<dbReference type="PRINTS" id="PR01837">
    <property type="entry name" value="MGTCSAPBPROT"/>
</dbReference>
<protein>
    <submittedName>
        <fullName evidence="9">Magnesium transporter MgtC</fullName>
    </submittedName>
</protein>
<dbReference type="GO" id="GO:0005886">
    <property type="term" value="C:plasma membrane"/>
    <property type="evidence" value="ECO:0007669"/>
    <property type="project" value="UniProtKB-SubCell"/>
</dbReference>
<accession>A0A172ZMW8</accession>
<name>A0A172ZMW8_9BACL</name>
<gene>
    <name evidence="9" type="ORF">AR543_21070</name>
</gene>
<proteinExistence type="inferred from homology"/>
<dbReference type="EMBL" id="CP013023">
    <property type="protein sequence ID" value="ANF98938.1"/>
    <property type="molecule type" value="Genomic_DNA"/>
</dbReference>
<reference evidence="9 10" key="2">
    <citation type="journal article" date="2016" name="Int. J. Syst. Evol. Microbiol.">
        <title>Paenibacillus bovis sp. nov., isolated from raw yak (Bos grunniens) milk.</title>
        <authorList>
            <person name="Gao C."/>
            <person name="Han J."/>
            <person name="Liu Z."/>
            <person name="Xu X."/>
            <person name="Hang F."/>
            <person name="Wu Z."/>
        </authorList>
    </citation>
    <scope>NUCLEOTIDE SEQUENCE [LARGE SCALE GENOMIC DNA]</scope>
    <source>
        <strain evidence="9 10">BD3526</strain>
    </source>
</reference>
<keyword evidence="4 7" id="KW-0812">Transmembrane</keyword>
<evidence type="ECO:0000259" key="8">
    <source>
        <dbReference type="Pfam" id="PF02308"/>
    </source>
</evidence>
<dbReference type="RefSeq" id="WP_060536872.1">
    <property type="nucleotide sequence ID" value="NZ_CP013023.1"/>
</dbReference>
<dbReference type="PANTHER" id="PTHR33778">
    <property type="entry name" value="PROTEIN MGTC"/>
    <property type="match status" value="1"/>
</dbReference>
<evidence type="ECO:0000256" key="4">
    <source>
        <dbReference type="ARBA" id="ARBA00022692"/>
    </source>
</evidence>
<feature type="transmembrane region" description="Helical" evidence="7">
    <location>
        <begin position="73"/>
        <end position="94"/>
    </location>
</feature>
<reference evidence="10" key="1">
    <citation type="submission" date="2015-10" db="EMBL/GenBank/DDBJ databases">
        <title>Genome of Paenibacillus bovis sp. nov.</title>
        <authorList>
            <person name="Wu Z."/>
            <person name="Gao C."/>
            <person name="Liu Z."/>
            <person name="Zheng H."/>
        </authorList>
    </citation>
    <scope>NUCLEOTIDE SEQUENCE [LARGE SCALE GENOMIC DNA]</scope>
    <source>
        <strain evidence="10">BD3526</strain>
    </source>
</reference>
<evidence type="ECO:0000256" key="1">
    <source>
        <dbReference type="ARBA" id="ARBA00004651"/>
    </source>
</evidence>
<keyword evidence="6 7" id="KW-0472">Membrane</keyword>
<evidence type="ECO:0000256" key="7">
    <source>
        <dbReference type="SAM" id="Phobius"/>
    </source>
</evidence>
<evidence type="ECO:0000313" key="10">
    <source>
        <dbReference type="Proteomes" id="UP000078148"/>
    </source>
</evidence>
<keyword evidence="3" id="KW-1003">Cell membrane</keyword>
<dbReference type="Proteomes" id="UP000078148">
    <property type="component" value="Chromosome"/>
</dbReference>
<feature type="transmembrane region" description="Helical" evidence="7">
    <location>
        <begin position="12"/>
        <end position="29"/>
    </location>
</feature>
<dbReference type="InterPro" id="IPR049177">
    <property type="entry name" value="MgtC_SapB_SrpB_YhiD_N"/>
</dbReference>
<dbReference type="AlphaFoldDB" id="A0A172ZMW8"/>
<dbReference type="InterPro" id="IPR003416">
    <property type="entry name" value="MgtC/SapB/SrpB/YhiD_fam"/>
</dbReference>
<keyword evidence="5 7" id="KW-1133">Transmembrane helix</keyword>
<comment type="similarity">
    <text evidence="2">Belongs to the MgtC/SapB family.</text>
</comment>
<organism evidence="9 10">
    <name type="scientific">Paenibacillus bovis</name>
    <dbReference type="NCBI Taxonomy" id="1616788"/>
    <lineage>
        <taxon>Bacteria</taxon>
        <taxon>Bacillati</taxon>
        <taxon>Bacillota</taxon>
        <taxon>Bacilli</taxon>
        <taxon>Bacillales</taxon>
        <taxon>Paenibacillaceae</taxon>
        <taxon>Paenibacillus</taxon>
    </lineage>
</organism>
<dbReference type="KEGG" id="pbv:AR543_21070"/>
<feature type="transmembrane region" description="Helical" evidence="7">
    <location>
        <begin position="101"/>
        <end position="118"/>
    </location>
</feature>
<dbReference type="PANTHER" id="PTHR33778:SF1">
    <property type="entry name" value="MAGNESIUM TRANSPORTER YHID-RELATED"/>
    <property type="match status" value="1"/>
</dbReference>
<feature type="domain" description="MgtC/SapB/SrpB/YhiD N-terminal" evidence="8">
    <location>
        <begin position="16"/>
        <end position="145"/>
    </location>
</feature>
<dbReference type="STRING" id="1616788.AR543_21070"/>
<evidence type="ECO:0000313" key="9">
    <source>
        <dbReference type="EMBL" id="ANF98938.1"/>
    </source>
</evidence>
<dbReference type="Pfam" id="PF02308">
    <property type="entry name" value="MgtC"/>
    <property type="match status" value="1"/>
</dbReference>
<sequence length="235" mass="25823">MGSPWFIDNMNILFRLLAAMLMGGLIGWERERSSHAAGLRTHILVCVGSALIMMLSVYGFADFIHETNVRIDPARLATAVISGIGFLGAGTILFTGKAITGLTTAASLWVVAAIGLAIGAGFYFAAFVTTLLVLLNLWVLNIVEQRYIRRSKAHAITIEGISGILTLERVSKFLYAENITIKRITFIKERSGHTLSSDTLLTELRMNVEIHHEYNPMDIISRMQKIDGVTAVSIE</sequence>
<evidence type="ECO:0000256" key="6">
    <source>
        <dbReference type="ARBA" id="ARBA00023136"/>
    </source>
</evidence>
<evidence type="ECO:0000256" key="2">
    <source>
        <dbReference type="ARBA" id="ARBA00009298"/>
    </source>
</evidence>
<dbReference type="OrthoDB" id="9811198at2"/>